<evidence type="ECO:0000313" key="1">
    <source>
        <dbReference type="EMBL" id="CAI2197858.1"/>
    </source>
</evidence>
<sequence length="75" mass="8721">MSSDSSKCSYHVLYAPALLIDHYELKAFTELVYTLTGEKFDKIKGLGFPKAFVKMPSWVKYNENLTATEIYEERY</sequence>
<proteinExistence type="predicted"/>
<reference evidence="1" key="1">
    <citation type="submission" date="2022-08" db="EMBL/GenBank/DDBJ databases">
        <authorList>
            <person name="Kallberg Y."/>
            <person name="Tangrot J."/>
            <person name="Rosling A."/>
        </authorList>
    </citation>
    <scope>NUCLEOTIDE SEQUENCE</scope>
    <source>
        <strain evidence="1">Wild A</strain>
    </source>
</reference>
<gene>
    <name evidence="1" type="ORF">FWILDA_LOCUS18285</name>
</gene>
<accession>A0A9W4T9H3</accession>
<comment type="caution">
    <text evidence="1">The sequence shown here is derived from an EMBL/GenBank/DDBJ whole genome shotgun (WGS) entry which is preliminary data.</text>
</comment>
<keyword evidence="2" id="KW-1185">Reference proteome</keyword>
<dbReference type="AlphaFoldDB" id="A0A9W4T9H3"/>
<dbReference type="EMBL" id="CAMKVN010017216">
    <property type="protein sequence ID" value="CAI2197858.1"/>
    <property type="molecule type" value="Genomic_DNA"/>
</dbReference>
<name>A0A9W4T9H3_9GLOM</name>
<organism evidence="1 2">
    <name type="scientific">Funneliformis geosporum</name>
    <dbReference type="NCBI Taxonomy" id="1117311"/>
    <lineage>
        <taxon>Eukaryota</taxon>
        <taxon>Fungi</taxon>
        <taxon>Fungi incertae sedis</taxon>
        <taxon>Mucoromycota</taxon>
        <taxon>Glomeromycotina</taxon>
        <taxon>Glomeromycetes</taxon>
        <taxon>Glomerales</taxon>
        <taxon>Glomeraceae</taxon>
        <taxon>Funneliformis</taxon>
    </lineage>
</organism>
<evidence type="ECO:0000313" key="2">
    <source>
        <dbReference type="Proteomes" id="UP001153678"/>
    </source>
</evidence>
<dbReference type="Proteomes" id="UP001153678">
    <property type="component" value="Unassembled WGS sequence"/>
</dbReference>
<protein>
    <submittedName>
        <fullName evidence="1">15796_t:CDS:1</fullName>
    </submittedName>
</protein>
<feature type="non-terminal residue" evidence="1">
    <location>
        <position position="75"/>
    </location>
</feature>